<evidence type="ECO:0000313" key="2">
    <source>
        <dbReference type="EMBL" id="JAD78922.1"/>
    </source>
</evidence>
<sequence>MRSSGVSSPRSARLSRSRCGAGPGAAVCGRGGGGGGSARRGGEGGASGSRRWKLRWHPHAAHLSEAGSAGSAAGDGMNSPHPSTACPPRLAAWFLRHSRYIGSPAAGATAAGFTFLTAPPLGNMSGLYLTSMASMPPLALTGRDYL</sequence>
<dbReference type="AlphaFoldDB" id="A0A0A9D5A6"/>
<dbReference type="EMBL" id="GBRH01218973">
    <property type="protein sequence ID" value="JAD78922.1"/>
    <property type="molecule type" value="Transcribed_RNA"/>
</dbReference>
<proteinExistence type="predicted"/>
<feature type="compositionally biased region" description="Low complexity" evidence="1">
    <location>
        <begin position="7"/>
        <end position="28"/>
    </location>
</feature>
<reference evidence="2" key="2">
    <citation type="journal article" date="2015" name="Data Brief">
        <title>Shoot transcriptome of the giant reed, Arundo donax.</title>
        <authorList>
            <person name="Barrero R.A."/>
            <person name="Guerrero F.D."/>
            <person name="Moolhuijzen P."/>
            <person name="Goolsby J.A."/>
            <person name="Tidwell J."/>
            <person name="Bellgard S.E."/>
            <person name="Bellgard M.I."/>
        </authorList>
    </citation>
    <scope>NUCLEOTIDE SEQUENCE</scope>
    <source>
        <tissue evidence="2">Shoot tissue taken approximately 20 cm above the soil surface</tissue>
    </source>
</reference>
<protein>
    <submittedName>
        <fullName evidence="2">Uncharacterized protein</fullName>
    </submittedName>
</protein>
<reference evidence="2" key="1">
    <citation type="submission" date="2014-09" db="EMBL/GenBank/DDBJ databases">
        <authorList>
            <person name="Magalhaes I.L.F."/>
            <person name="Oliveira U."/>
            <person name="Santos F.R."/>
            <person name="Vidigal T.H.D.A."/>
            <person name="Brescovit A.D."/>
            <person name="Santos A.J."/>
        </authorList>
    </citation>
    <scope>NUCLEOTIDE SEQUENCE</scope>
    <source>
        <tissue evidence="2">Shoot tissue taken approximately 20 cm above the soil surface</tissue>
    </source>
</reference>
<feature type="compositionally biased region" description="Low complexity" evidence="1">
    <location>
        <begin position="61"/>
        <end position="79"/>
    </location>
</feature>
<feature type="compositionally biased region" description="Gly residues" evidence="1">
    <location>
        <begin position="29"/>
        <end position="47"/>
    </location>
</feature>
<accession>A0A0A9D5A6</accession>
<feature type="compositionally biased region" description="Basic residues" evidence="1">
    <location>
        <begin position="50"/>
        <end position="60"/>
    </location>
</feature>
<feature type="region of interest" description="Disordered" evidence="1">
    <location>
        <begin position="1"/>
        <end position="83"/>
    </location>
</feature>
<evidence type="ECO:0000256" key="1">
    <source>
        <dbReference type="SAM" id="MobiDB-lite"/>
    </source>
</evidence>
<organism evidence="2">
    <name type="scientific">Arundo donax</name>
    <name type="common">Giant reed</name>
    <name type="synonym">Donax arundinaceus</name>
    <dbReference type="NCBI Taxonomy" id="35708"/>
    <lineage>
        <taxon>Eukaryota</taxon>
        <taxon>Viridiplantae</taxon>
        <taxon>Streptophyta</taxon>
        <taxon>Embryophyta</taxon>
        <taxon>Tracheophyta</taxon>
        <taxon>Spermatophyta</taxon>
        <taxon>Magnoliopsida</taxon>
        <taxon>Liliopsida</taxon>
        <taxon>Poales</taxon>
        <taxon>Poaceae</taxon>
        <taxon>PACMAD clade</taxon>
        <taxon>Arundinoideae</taxon>
        <taxon>Arundineae</taxon>
        <taxon>Arundo</taxon>
    </lineage>
</organism>
<name>A0A0A9D5A6_ARUDO</name>